<dbReference type="AlphaFoldDB" id="A0A142JUQ4"/>
<dbReference type="RefSeq" id="WP_062803607.1">
    <property type="nucleotide sequence ID" value="NZ_CP014845.1"/>
</dbReference>
<evidence type="ECO:0000256" key="7">
    <source>
        <dbReference type="SAM" id="SignalP"/>
    </source>
</evidence>
<keyword evidence="4 7" id="KW-0732">Signal</keyword>
<dbReference type="Pfam" id="PF04234">
    <property type="entry name" value="CopC"/>
    <property type="match status" value="1"/>
</dbReference>
<dbReference type="STRING" id="1796606.A2G96_29130"/>
<dbReference type="GO" id="GO:0006825">
    <property type="term" value="P:copper ion transport"/>
    <property type="evidence" value="ECO:0007669"/>
    <property type="project" value="InterPro"/>
</dbReference>
<feature type="chain" id="PRO_5007498368" evidence="7">
    <location>
        <begin position="26"/>
        <end position="128"/>
    </location>
</feature>
<dbReference type="KEGG" id="cnan:A2G96_29130"/>
<dbReference type="GO" id="GO:0042597">
    <property type="term" value="C:periplasmic space"/>
    <property type="evidence" value="ECO:0007669"/>
    <property type="project" value="UniProtKB-SubCell"/>
</dbReference>
<dbReference type="NCBIfam" id="NF033814">
    <property type="entry name" value="copper_CopC"/>
    <property type="match status" value="1"/>
</dbReference>
<evidence type="ECO:0000256" key="1">
    <source>
        <dbReference type="ARBA" id="ARBA00004418"/>
    </source>
</evidence>
<protein>
    <submittedName>
        <fullName evidence="9">Copper resistance protein CopC</fullName>
    </submittedName>
</protein>
<dbReference type="InterPro" id="IPR032694">
    <property type="entry name" value="CopC/D"/>
</dbReference>
<feature type="signal peptide" evidence="7">
    <location>
        <begin position="1"/>
        <end position="25"/>
    </location>
</feature>
<dbReference type="InterPro" id="IPR014756">
    <property type="entry name" value="Ig_E-set"/>
</dbReference>
<dbReference type="GO" id="GO:0005886">
    <property type="term" value="C:plasma membrane"/>
    <property type="evidence" value="ECO:0007669"/>
    <property type="project" value="TreeGrafter"/>
</dbReference>
<evidence type="ECO:0000256" key="2">
    <source>
        <dbReference type="ARBA" id="ARBA00010509"/>
    </source>
</evidence>
<evidence type="ECO:0000259" key="8">
    <source>
        <dbReference type="Pfam" id="PF04234"/>
    </source>
</evidence>
<dbReference type="PANTHER" id="PTHR34820:SF4">
    <property type="entry name" value="INNER MEMBRANE PROTEIN YEBZ"/>
    <property type="match status" value="1"/>
</dbReference>
<keyword evidence="6" id="KW-0186">Copper</keyword>
<dbReference type="Proteomes" id="UP000075238">
    <property type="component" value="Chromosome 2"/>
</dbReference>
<keyword evidence="3" id="KW-0479">Metal-binding</keyword>
<evidence type="ECO:0000313" key="10">
    <source>
        <dbReference type="Proteomes" id="UP000075238"/>
    </source>
</evidence>
<dbReference type="Gene3D" id="2.60.40.1220">
    <property type="match status" value="1"/>
</dbReference>
<comment type="similarity">
    <text evidence="2">Belongs to the CopC family.</text>
</comment>
<comment type="subcellular location">
    <subcellularLocation>
        <location evidence="1">Periplasm</location>
    </subcellularLocation>
</comment>
<dbReference type="OrthoDB" id="9796814at2"/>
<reference evidence="9 10" key="1">
    <citation type="submission" date="2016-03" db="EMBL/GenBank/DDBJ databases">
        <title>Complete genome sequence of a novel chlorpyrifos degrading bacterium, Cupriavidus nantongensis sp. X1.</title>
        <authorList>
            <person name="Fang L."/>
        </authorList>
    </citation>
    <scope>NUCLEOTIDE SEQUENCE [LARGE SCALE GENOMIC DNA]</scope>
    <source>
        <strain evidence="9 10">X1</strain>
    </source>
</reference>
<organism evidence="9 10">
    <name type="scientific">Cupriavidus nantongensis</name>
    <dbReference type="NCBI Taxonomy" id="1796606"/>
    <lineage>
        <taxon>Bacteria</taxon>
        <taxon>Pseudomonadati</taxon>
        <taxon>Pseudomonadota</taxon>
        <taxon>Betaproteobacteria</taxon>
        <taxon>Burkholderiales</taxon>
        <taxon>Burkholderiaceae</taxon>
        <taxon>Cupriavidus</taxon>
    </lineage>
</organism>
<evidence type="ECO:0000256" key="5">
    <source>
        <dbReference type="ARBA" id="ARBA00022764"/>
    </source>
</evidence>
<dbReference type="PANTHER" id="PTHR34820">
    <property type="entry name" value="INNER MEMBRANE PROTEIN YEBZ"/>
    <property type="match status" value="1"/>
</dbReference>
<sequence length="128" mass="13531">MHANRPLIHAMIAATAALASSLAFAHPKLEASTPADKAAVPAPQKIELRFSENLVTQFSGANLVMTGMPGMANHAPMKMAVKVSGSDDPKTMVITPTQPLPPGSYRVDWRAVSSDTHPVNGNVTFTVK</sequence>
<evidence type="ECO:0000256" key="4">
    <source>
        <dbReference type="ARBA" id="ARBA00022729"/>
    </source>
</evidence>
<dbReference type="InterPro" id="IPR007348">
    <property type="entry name" value="CopC_dom"/>
</dbReference>
<keyword evidence="5" id="KW-0574">Periplasm</keyword>
<accession>A0A142JUQ4</accession>
<evidence type="ECO:0000256" key="6">
    <source>
        <dbReference type="ARBA" id="ARBA00023008"/>
    </source>
</evidence>
<evidence type="ECO:0000256" key="3">
    <source>
        <dbReference type="ARBA" id="ARBA00022723"/>
    </source>
</evidence>
<gene>
    <name evidence="9" type="ORF">A2G96_29130</name>
</gene>
<dbReference type="EMBL" id="CP014845">
    <property type="protein sequence ID" value="AMR81816.1"/>
    <property type="molecule type" value="Genomic_DNA"/>
</dbReference>
<dbReference type="GO" id="GO:0005507">
    <property type="term" value="F:copper ion binding"/>
    <property type="evidence" value="ECO:0007669"/>
    <property type="project" value="InterPro"/>
</dbReference>
<name>A0A142JUQ4_9BURK</name>
<dbReference type="SUPFAM" id="SSF81296">
    <property type="entry name" value="E set domains"/>
    <property type="match status" value="1"/>
</dbReference>
<dbReference type="InterPro" id="IPR014755">
    <property type="entry name" value="Cu-Rt/internalin_Ig-like"/>
</dbReference>
<keyword evidence="10" id="KW-1185">Reference proteome</keyword>
<feature type="domain" description="CopC" evidence="8">
    <location>
        <begin position="26"/>
        <end position="127"/>
    </location>
</feature>
<dbReference type="GO" id="GO:0046688">
    <property type="term" value="P:response to copper ion"/>
    <property type="evidence" value="ECO:0007669"/>
    <property type="project" value="InterPro"/>
</dbReference>
<dbReference type="InterPro" id="IPR047685">
    <property type="entry name" value="CopC-like"/>
</dbReference>
<evidence type="ECO:0000313" key="9">
    <source>
        <dbReference type="EMBL" id="AMR81816.1"/>
    </source>
</evidence>
<proteinExistence type="inferred from homology"/>